<dbReference type="Gene3D" id="3.40.50.150">
    <property type="entry name" value="Vaccinia Virus protein VP39"/>
    <property type="match status" value="1"/>
</dbReference>
<evidence type="ECO:0000313" key="3">
    <source>
        <dbReference type="EMBL" id="CAI2717046.1"/>
    </source>
</evidence>
<dbReference type="GO" id="GO:0032259">
    <property type="term" value="P:methylation"/>
    <property type="evidence" value="ECO:0007669"/>
    <property type="project" value="UniProtKB-KW"/>
</dbReference>
<evidence type="ECO:0000259" key="2">
    <source>
        <dbReference type="Pfam" id="PF08241"/>
    </source>
</evidence>
<dbReference type="InterPro" id="IPR029063">
    <property type="entry name" value="SAM-dependent_MTases_sf"/>
</dbReference>
<dbReference type="GO" id="GO:0008168">
    <property type="term" value="F:methyltransferase activity"/>
    <property type="evidence" value="ECO:0007669"/>
    <property type="project" value="UniProtKB-KW"/>
</dbReference>
<keyword evidence="3" id="KW-0489">Methyltransferase</keyword>
<feature type="domain" description="Methyltransferase type 11" evidence="2">
    <location>
        <begin position="74"/>
        <end position="172"/>
    </location>
</feature>
<dbReference type="InterPro" id="IPR050447">
    <property type="entry name" value="Erg6_SMT_methyltransf"/>
</dbReference>
<reference evidence="3 4" key="1">
    <citation type="submission" date="2022-09" db="EMBL/GenBank/DDBJ databases">
        <authorList>
            <person name="Kop L."/>
        </authorList>
    </citation>
    <scope>NUCLEOTIDE SEQUENCE [LARGE SCALE GENOMIC DNA]</scope>
    <source>
        <strain evidence="3 4">347</strain>
    </source>
</reference>
<gene>
    <name evidence="3" type="ORF">NSPWAT_0187</name>
</gene>
<dbReference type="InterPro" id="IPR013216">
    <property type="entry name" value="Methyltransf_11"/>
</dbReference>
<evidence type="ECO:0000313" key="4">
    <source>
        <dbReference type="Proteomes" id="UP001157733"/>
    </source>
</evidence>
<dbReference type="Proteomes" id="UP001157733">
    <property type="component" value="Chromosome"/>
</dbReference>
<proteinExistence type="predicted"/>
<dbReference type="SUPFAM" id="SSF53335">
    <property type="entry name" value="S-adenosyl-L-methionine-dependent methyltransferases"/>
    <property type="match status" value="1"/>
</dbReference>
<name>A0ABM9HA99_9BACT</name>
<keyword evidence="1 3" id="KW-0808">Transferase</keyword>
<protein>
    <submittedName>
        <fullName evidence="3">Sarcosine/dimethylglycine N-methyltransferase</fullName>
        <ecNumber evidence="3">2.1.1.157</ecNumber>
    </submittedName>
</protein>
<dbReference type="PANTHER" id="PTHR44068">
    <property type="entry name" value="ZGC:194242"/>
    <property type="match status" value="1"/>
</dbReference>
<organism evidence="3 4">
    <name type="scientific">Nitrospina watsonii</name>
    <dbReference type="NCBI Taxonomy" id="1323948"/>
    <lineage>
        <taxon>Bacteria</taxon>
        <taxon>Pseudomonadati</taxon>
        <taxon>Nitrospinota/Tectimicrobiota group</taxon>
        <taxon>Nitrospinota</taxon>
        <taxon>Nitrospinia</taxon>
        <taxon>Nitrospinales</taxon>
        <taxon>Nitrospinaceae</taxon>
        <taxon>Nitrospina</taxon>
    </lineage>
</organism>
<dbReference type="PANTHER" id="PTHR44068:SF11">
    <property type="entry name" value="GERANYL DIPHOSPHATE 2-C-METHYLTRANSFERASE"/>
    <property type="match status" value="1"/>
</dbReference>
<sequence>MGSTTKDNTTNAVDKAEEYYDSSNADQFYFRIWGGEHIHIGLYNYEEEPIGIAGKRIVDHMSDILDLTIFKKVLDLGAGYGGGARYLATHNGCHVTCLNLSETQNNRNREFNKERKLDHLVDVAHGSFEDIPFEANSFDVVWSQDSFLHSADRARVVAEAYRVLKPGGMFIFTDIMKADDCPDDSLGPILARIHLSTLGSFKFYYDEASKAGFRLKRMEDHSHQLTRHYSRVRDETQRQYDEVVEICGKEYIDRMLTGLGHWVDAGNSGRLAWGITCFEKPAAS</sequence>
<dbReference type="CDD" id="cd02440">
    <property type="entry name" value="AdoMet_MTases"/>
    <property type="match status" value="1"/>
</dbReference>
<dbReference type="EMBL" id="OX336137">
    <property type="protein sequence ID" value="CAI2717046.1"/>
    <property type="molecule type" value="Genomic_DNA"/>
</dbReference>
<evidence type="ECO:0000256" key="1">
    <source>
        <dbReference type="ARBA" id="ARBA00022679"/>
    </source>
</evidence>
<dbReference type="EC" id="2.1.1.157" evidence="3"/>
<dbReference type="Pfam" id="PF08241">
    <property type="entry name" value="Methyltransf_11"/>
    <property type="match status" value="1"/>
</dbReference>
<keyword evidence="4" id="KW-1185">Reference proteome</keyword>
<accession>A0ABM9HA99</accession>